<dbReference type="SUPFAM" id="SSF54713">
    <property type="entry name" value="Elongation factor Ts (EF-Ts), dimerisation domain"/>
    <property type="match status" value="2"/>
</dbReference>
<evidence type="ECO:0000259" key="7">
    <source>
        <dbReference type="Pfam" id="PF00889"/>
    </source>
</evidence>
<proteinExistence type="inferred from homology"/>
<evidence type="ECO:0000256" key="3">
    <source>
        <dbReference type="ARBA" id="ARBA00022490"/>
    </source>
</evidence>
<dbReference type="PANTHER" id="PTHR11741">
    <property type="entry name" value="ELONGATION FACTOR TS"/>
    <property type="match status" value="1"/>
</dbReference>
<feature type="region of interest" description="Involved in Mg(2+) ion dislocation from EF-Tu" evidence="6">
    <location>
        <begin position="80"/>
        <end position="83"/>
    </location>
</feature>
<reference evidence="8 9" key="1">
    <citation type="journal article" date="2016" name="Nat. Commun.">
        <title>Thousands of microbial genomes shed light on interconnected biogeochemical processes in an aquifer system.</title>
        <authorList>
            <person name="Anantharaman K."/>
            <person name="Brown C.T."/>
            <person name="Hug L.A."/>
            <person name="Sharon I."/>
            <person name="Castelle C.J."/>
            <person name="Probst A.J."/>
            <person name="Thomas B.C."/>
            <person name="Singh A."/>
            <person name="Wilkins M.J."/>
            <person name="Karaoz U."/>
            <person name="Brodie E.L."/>
            <person name="Williams K.H."/>
            <person name="Hubbard S.S."/>
            <person name="Banfield J.F."/>
        </authorList>
    </citation>
    <scope>NUCLEOTIDE SEQUENCE [LARGE SCALE GENOMIC DNA]</scope>
</reference>
<dbReference type="STRING" id="1817772.A2527_12470"/>
<dbReference type="Proteomes" id="UP000178449">
    <property type="component" value="Unassembled WGS sequence"/>
</dbReference>
<accession>A0A1F6GAB2</accession>
<dbReference type="InterPro" id="IPR018101">
    <property type="entry name" value="Transl_elong_Ts_CS"/>
</dbReference>
<dbReference type="Gene3D" id="1.10.8.10">
    <property type="entry name" value="DNA helicase RuvA subunit, C-terminal domain"/>
    <property type="match status" value="1"/>
</dbReference>
<protein>
    <recommendedName>
        <fullName evidence="2 6">Elongation factor Ts</fullName>
        <shortName evidence="6">EF-Ts</shortName>
    </recommendedName>
</protein>
<dbReference type="Pfam" id="PF00889">
    <property type="entry name" value="EF_TS"/>
    <property type="match status" value="1"/>
</dbReference>
<evidence type="ECO:0000256" key="5">
    <source>
        <dbReference type="ARBA" id="ARBA00022917"/>
    </source>
</evidence>
<evidence type="ECO:0000313" key="8">
    <source>
        <dbReference type="EMBL" id="OGG95040.1"/>
    </source>
</evidence>
<dbReference type="EMBL" id="MFNE01000028">
    <property type="protein sequence ID" value="OGG95040.1"/>
    <property type="molecule type" value="Genomic_DNA"/>
</dbReference>
<dbReference type="InterPro" id="IPR036402">
    <property type="entry name" value="EF-Ts_dimer_sf"/>
</dbReference>
<feature type="domain" description="Translation elongation factor EFTs/EF1B dimerisation" evidence="7">
    <location>
        <begin position="71"/>
        <end position="259"/>
    </location>
</feature>
<dbReference type="NCBIfam" id="TIGR00116">
    <property type="entry name" value="tsf"/>
    <property type="match status" value="1"/>
</dbReference>
<name>A0A1F6GAB2_9PROT</name>
<evidence type="ECO:0000313" key="9">
    <source>
        <dbReference type="Proteomes" id="UP000178449"/>
    </source>
</evidence>
<evidence type="ECO:0000256" key="6">
    <source>
        <dbReference type="HAMAP-Rule" id="MF_00050"/>
    </source>
</evidence>
<dbReference type="PANTHER" id="PTHR11741:SF0">
    <property type="entry name" value="ELONGATION FACTOR TS, MITOCHONDRIAL"/>
    <property type="match status" value="1"/>
</dbReference>
<gene>
    <name evidence="6" type="primary">tsf</name>
    <name evidence="8" type="ORF">A2527_12470</name>
</gene>
<keyword evidence="3 6" id="KW-0963">Cytoplasm</keyword>
<organism evidence="8 9">
    <name type="scientific">Candidatus Lambdaproteobacteria bacterium RIFOXYD2_FULL_50_16</name>
    <dbReference type="NCBI Taxonomy" id="1817772"/>
    <lineage>
        <taxon>Bacteria</taxon>
        <taxon>Pseudomonadati</taxon>
        <taxon>Pseudomonadota</taxon>
        <taxon>Candidatus Lambdaproteobacteria</taxon>
    </lineage>
</organism>
<dbReference type="HAMAP" id="MF_00050">
    <property type="entry name" value="EF_Ts"/>
    <property type="match status" value="1"/>
</dbReference>
<keyword evidence="4 6" id="KW-0251">Elongation factor</keyword>
<comment type="function">
    <text evidence="6">Associates with the EF-Tu.GDP complex and induces the exchange of GDP to GTP. It remains bound to the aminoacyl-tRNA.EF-Tu.GTP complex up to the GTP hydrolysis stage on the ribosome.</text>
</comment>
<comment type="caution">
    <text evidence="8">The sequence shown here is derived from an EMBL/GenBank/DDBJ whole genome shotgun (WGS) entry which is preliminary data.</text>
</comment>
<evidence type="ECO:0000256" key="4">
    <source>
        <dbReference type="ARBA" id="ARBA00022768"/>
    </source>
</evidence>
<evidence type="ECO:0000256" key="2">
    <source>
        <dbReference type="ARBA" id="ARBA00016956"/>
    </source>
</evidence>
<dbReference type="GO" id="GO:0003746">
    <property type="term" value="F:translation elongation factor activity"/>
    <property type="evidence" value="ECO:0007669"/>
    <property type="project" value="UniProtKB-UniRule"/>
</dbReference>
<dbReference type="Gene3D" id="3.30.479.20">
    <property type="entry name" value="Elongation factor Ts, dimerisation domain"/>
    <property type="match status" value="2"/>
</dbReference>
<comment type="similarity">
    <text evidence="1 6">Belongs to the EF-Ts family.</text>
</comment>
<dbReference type="FunFam" id="1.10.8.10:FF:000001">
    <property type="entry name" value="Elongation factor Ts"/>
    <property type="match status" value="1"/>
</dbReference>
<dbReference type="AlphaFoldDB" id="A0A1F6GAB2"/>
<dbReference type="SUPFAM" id="SSF46934">
    <property type="entry name" value="UBA-like"/>
    <property type="match status" value="1"/>
</dbReference>
<dbReference type="InterPro" id="IPR014039">
    <property type="entry name" value="Transl_elong_EFTs/EF1B_dimer"/>
</dbReference>
<dbReference type="Gene3D" id="1.10.286.20">
    <property type="match status" value="1"/>
</dbReference>
<dbReference type="InterPro" id="IPR009060">
    <property type="entry name" value="UBA-like_sf"/>
</dbReference>
<evidence type="ECO:0000256" key="1">
    <source>
        <dbReference type="ARBA" id="ARBA00005532"/>
    </source>
</evidence>
<dbReference type="CDD" id="cd14275">
    <property type="entry name" value="UBA_EF-Ts"/>
    <property type="match status" value="1"/>
</dbReference>
<dbReference type="GO" id="GO:0005737">
    <property type="term" value="C:cytoplasm"/>
    <property type="evidence" value="ECO:0007669"/>
    <property type="project" value="UniProtKB-SubCell"/>
</dbReference>
<keyword evidence="5 6" id="KW-0648">Protein biosynthesis</keyword>
<comment type="subcellular location">
    <subcellularLocation>
        <location evidence="6">Cytoplasm</location>
    </subcellularLocation>
</comment>
<dbReference type="PROSITE" id="PS01126">
    <property type="entry name" value="EF_TS_1"/>
    <property type="match status" value="1"/>
</dbReference>
<dbReference type="InterPro" id="IPR001816">
    <property type="entry name" value="Transl_elong_EFTs/EF1B"/>
</dbReference>
<sequence>MADITAAMVKDLREMTGAAMMDCKKALVENNGDMEASKEFLRKKGQAMADKKSSRETKEGAIALAQNGDKAALIKIACETDFVAINDDFQAFIQGLADGALSKGVGNFAEDFRGELVGAIAKMGENMSFVEGVSWEAKAGHVIGGYLHGKGKIGVLVELQAGGDLNKAREVAKDLAMHAAACKVEALEESELDPAVLEHEKAFLIDQAKDSGKPMEIIEKMVLGRLQKFKKEICLLDQNFVKEPDKTVRAYLKDQEKSVGGPLKATRFYKTSF</sequence>